<evidence type="ECO:0000313" key="5">
    <source>
        <dbReference type="Proteomes" id="UP001155280"/>
    </source>
</evidence>
<comment type="caution">
    <text evidence="4">The sequence shown here is derived from an EMBL/GenBank/DDBJ whole genome shotgun (WGS) entry which is preliminary data.</text>
</comment>
<name>A0A9X2I0P8_9FLAO</name>
<evidence type="ECO:0000256" key="1">
    <source>
        <dbReference type="ARBA" id="ARBA00022723"/>
    </source>
</evidence>
<organism evidence="4 5">
    <name type="scientific">Christiangramia oceanisediminis</name>
    <dbReference type="NCBI Taxonomy" id="2920386"/>
    <lineage>
        <taxon>Bacteria</taxon>
        <taxon>Pseudomonadati</taxon>
        <taxon>Bacteroidota</taxon>
        <taxon>Flavobacteriia</taxon>
        <taxon>Flavobacteriales</taxon>
        <taxon>Flavobacteriaceae</taxon>
        <taxon>Christiangramia</taxon>
    </lineage>
</organism>
<protein>
    <submittedName>
        <fullName evidence="4">Dipeptidyl peptidase 3</fullName>
    </submittedName>
</protein>
<evidence type="ECO:0000256" key="3">
    <source>
        <dbReference type="SAM" id="SignalP"/>
    </source>
</evidence>
<keyword evidence="3" id="KW-0732">Signal</keyword>
<evidence type="ECO:0000313" key="4">
    <source>
        <dbReference type="EMBL" id="MCP9198791.1"/>
    </source>
</evidence>
<reference evidence="4" key="1">
    <citation type="submission" date="2022-07" db="EMBL/GenBank/DDBJ databases">
        <title>Gramela sediminis sp. nov., isolated from deep-sea sediment of the Indian Ocean.</title>
        <authorList>
            <person name="Shi H."/>
        </authorList>
    </citation>
    <scope>NUCLEOTIDE SEQUENCE</scope>
    <source>
        <strain evidence="4">GC03-9</strain>
    </source>
</reference>
<dbReference type="RefSeq" id="WP_241550793.1">
    <property type="nucleotide sequence ID" value="NZ_JANCNS010000001.1"/>
</dbReference>
<keyword evidence="5" id="KW-1185">Reference proteome</keyword>
<keyword evidence="1" id="KW-0479">Metal-binding</keyword>
<evidence type="ECO:0000256" key="2">
    <source>
        <dbReference type="ARBA" id="ARBA00022801"/>
    </source>
</evidence>
<feature type="signal peptide" evidence="3">
    <location>
        <begin position="1"/>
        <end position="23"/>
    </location>
</feature>
<dbReference type="PANTHER" id="PTHR23422:SF11">
    <property type="entry name" value="DIPEPTIDYL PEPTIDASE 3"/>
    <property type="match status" value="1"/>
</dbReference>
<gene>
    <name evidence="4" type="ORF">MKO06_02660</name>
</gene>
<dbReference type="InterPro" id="IPR039461">
    <property type="entry name" value="Peptidase_M49"/>
</dbReference>
<feature type="chain" id="PRO_5040948701" evidence="3">
    <location>
        <begin position="24"/>
        <end position="687"/>
    </location>
</feature>
<dbReference type="GO" id="GO:0046872">
    <property type="term" value="F:metal ion binding"/>
    <property type="evidence" value="ECO:0007669"/>
    <property type="project" value="UniProtKB-KW"/>
</dbReference>
<accession>A0A9X2I0P8</accession>
<dbReference type="AlphaFoldDB" id="A0A9X2I0P8"/>
<dbReference type="Proteomes" id="UP001155280">
    <property type="component" value="Unassembled WGS sequence"/>
</dbReference>
<dbReference type="PROSITE" id="PS51257">
    <property type="entry name" value="PROKAR_LIPOPROTEIN"/>
    <property type="match status" value="1"/>
</dbReference>
<sequence length="687" mass="77458">MKKIFSGVLLASAMTFFSCNDNAENKEVAQADSSAQEFEYKVDEFADLKILRYQIPGWENLSLKEQKLVYYLTQAGLAGRDIIWDQNYKHNLEIREALQNIYANYEGDKSSDDWKAFETYLKRVWFSNGIHHHYSNDKLKPGFNKEYLNSLLDATGTELSGEPFEVIFNDKDMKKVNLDESKGLVEGSAVNFYGEGITADEVTKFYAAKKSPNPNKPLAFGINTKLVKENGQLVEKIYKSGGLYGEAIDEIISWLEKAKAVAENEKQANALGLLIEYYKTGDLQTWDDYNVAWVEATEGNIDYINSFIEVYNDPMGYTGSYETIVQIKDFDMSEKMSVLEKDVQWFEDNSPIMDEHKKDSVVGVTYKTVIVAGEAGDASPSTPIGVNLPNSSWIRKAHGSKSVSLGNIINAYDNAGGSDKLKEFAHDEEEIALSEEYGKEADKLHTALHEVVGHASGQLNEGVGTTKETLKSYASTLEEGRADLVGLYYLMDPKLEELGLTDDAEKLGKAAYNDYIRNGLMTQLVRIEQGADIEEAHMRNRQWVSAWVFEKGKEEGVIEKVQKDGKTYYDIKDYQKLRELFGELLKETQRIKSEGDYEAAKNLVENYGVKVDQELHKEVLERNEKFKSAPYSGFVNPVLVPEMDENGEIISIKVTQPESFEGQMMDYGKNYSFLTEKKAAAEAAAEM</sequence>
<dbReference type="EMBL" id="JANCNS010000001">
    <property type="protein sequence ID" value="MCP9198791.1"/>
    <property type="molecule type" value="Genomic_DNA"/>
</dbReference>
<proteinExistence type="predicted"/>
<dbReference type="Pfam" id="PF03571">
    <property type="entry name" value="Peptidase_M49"/>
    <property type="match status" value="2"/>
</dbReference>
<dbReference type="GO" id="GO:0016787">
    <property type="term" value="F:hydrolase activity"/>
    <property type="evidence" value="ECO:0007669"/>
    <property type="project" value="UniProtKB-KW"/>
</dbReference>
<dbReference type="PANTHER" id="PTHR23422">
    <property type="entry name" value="DIPEPTIDYL PEPTIDASE III-RELATED"/>
    <property type="match status" value="1"/>
</dbReference>
<dbReference type="Gene3D" id="3.30.540.30">
    <property type="match status" value="1"/>
</dbReference>
<keyword evidence="2" id="KW-0378">Hydrolase</keyword>